<feature type="region of interest" description="Disordered" evidence="1">
    <location>
        <begin position="1"/>
        <end position="67"/>
    </location>
</feature>
<dbReference type="Proteomes" id="UP000799750">
    <property type="component" value="Unassembled WGS sequence"/>
</dbReference>
<gene>
    <name evidence="2" type="ORF">BU16DRAFT_578033</name>
</gene>
<feature type="region of interest" description="Disordered" evidence="1">
    <location>
        <begin position="631"/>
        <end position="701"/>
    </location>
</feature>
<dbReference type="EMBL" id="MU004183">
    <property type="protein sequence ID" value="KAF2499995.1"/>
    <property type="molecule type" value="Genomic_DNA"/>
</dbReference>
<feature type="compositionally biased region" description="Acidic residues" evidence="1">
    <location>
        <begin position="681"/>
        <end position="701"/>
    </location>
</feature>
<reference evidence="2" key="1">
    <citation type="journal article" date="2020" name="Stud. Mycol.">
        <title>101 Dothideomycetes genomes: a test case for predicting lifestyles and emergence of pathogens.</title>
        <authorList>
            <person name="Haridas S."/>
            <person name="Albert R."/>
            <person name="Binder M."/>
            <person name="Bloem J."/>
            <person name="Labutti K."/>
            <person name="Salamov A."/>
            <person name="Andreopoulos B."/>
            <person name="Baker S."/>
            <person name="Barry K."/>
            <person name="Bills G."/>
            <person name="Bluhm B."/>
            <person name="Cannon C."/>
            <person name="Castanera R."/>
            <person name="Culley D."/>
            <person name="Daum C."/>
            <person name="Ezra D."/>
            <person name="Gonzalez J."/>
            <person name="Henrissat B."/>
            <person name="Kuo A."/>
            <person name="Liang C."/>
            <person name="Lipzen A."/>
            <person name="Lutzoni F."/>
            <person name="Magnuson J."/>
            <person name="Mondo S."/>
            <person name="Nolan M."/>
            <person name="Ohm R."/>
            <person name="Pangilinan J."/>
            <person name="Park H.-J."/>
            <person name="Ramirez L."/>
            <person name="Alfaro M."/>
            <person name="Sun H."/>
            <person name="Tritt A."/>
            <person name="Yoshinaga Y."/>
            <person name="Zwiers L.-H."/>
            <person name="Turgeon B."/>
            <person name="Goodwin S."/>
            <person name="Spatafora J."/>
            <person name="Crous P."/>
            <person name="Grigoriev I."/>
        </authorList>
    </citation>
    <scope>NUCLEOTIDE SEQUENCE</scope>
    <source>
        <strain evidence="2">CBS 269.34</strain>
    </source>
</reference>
<organism evidence="2 3">
    <name type="scientific">Lophium mytilinum</name>
    <dbReference type="NCBI Taxonomy" id="390894"/>
    <lineage>
        <taxon>Eukaryota</taxon>
        <taxon>Fungi</taxon>
        <taxon>Dikarya</taxon>
        <taxon>Ascomycota</taxon>
        <taxon>Pezizomycotina</taxon>
        <taxon>Dothideomycetes</taxon>
        <taxon>Pleosporomycetidae</taxon>
        <taxon>Mytilinidiales</taxon>
        <taxon>Mytilinidiaceae</taxon>
        <taxon>Lophium</taxon>
    </lineage>
</organism>
<evidence type="ECO:0000256" key="1">
    <source>
        <dbReference type="SAM" id="MobiDB-lite"/>
    </source>
</evidence>
<evidence type="ECO:0000313" key="2">
    <source>
        <dbReference type="EMBL" id="KAF2499995.1"/>
    </source>
</evidence>
<feature type="compositionally biased region" description="Polar residues" evidence="1">
    <location>
        <begin position="58"/>
        <end position="67"/>
    </location>
</feature>
<sequence length="701" mass="79023">MSTIQASMEAVEENNEPLSPGKRKRLSTSSETVGMPDRVKRERSMSNESFEVIEHETSPTVVENENANLVEPEVYPTKSPAVENEVSNLALPAHGGPIDFTSKPTTAIAESSESAMTPEERKETRRKEILYLRHRLQKGFLSRDRPLQEEEMASMSDHLKNLESYRNLESEVFRTSKIHNVVKAILKLNCIPKEEEFNFKQRFADLLEEWNSVISSNVEPPPQVPAETNQKEPGSSLPGERMDADAQGGDESTASDQTTHQKPQSALVVFDSTGDRELIIRDMTWKSDMRVLVSSSCLRKITHFWESLPGPSTEQPVIEVWDYSWDLIRILLHVAHGNTDDVPELLPLNELWDVAHLSVDYDVVELMRPYLRNWAWPRMPAAVKDSSDYAEWLFFSWFLGYGDTFEAVIRKVAMIIGPDPEDFFAGVFSLTDEQQKARRIIIDNVSRIRSGIMNEIITVCHGFDERLSGKSCKETPPSESCESVAYGSLIRGLSSMDPPLWPQRPEPQHLDLSVNDLILKLADVQILSGHEYCDHNADFHGNLALCLSSDNAVSGVKSLPVPVSGFVALEAEHNAHFRSFGLKASEDDPLVWRSNAIARMGFVERDAVGLVYEMHQGTMGLRLAGDVTKWDYDSEEEEEEEWDDEGGKEAADEMDTGDKEKAADGDDSDEEDPHWKSDYDSVTEPEEEFLEMSEASDYDSQ</sequence>
<feature type="region of interest" description="Disordered" evidence="1">
    <location>
        <begin position="217"/>
        <end position="265"/>
    </location>
</feature>
<name>A0A6A6R5D4_9PEZI</name>
<protein>
    <recommendedName>
        <fullName evidence="4">BTB domain-containing protein</fullName>
    </recommendedName>
</protein>
<evidence type="ECO:0008006" key="4">
    <source>
        <dbReference type="Google" id="ProtNLM"/>
    </source>
</evidence>
<accession>A0A6A6R5D4</accession>
<proteinExistence type="predicted"/>
<dbReference type="AlphaFoldDB" id="A0A6A6R5D4"/>
<evidence type="ECO:0000313" key="3">
    <source>
        <dbReference type="Proteomes" id="UP000799750"/>
    </source>
</evidence>
<dbReference type="OrthoDB" id="9975114at2759"/>
<feature type="compositionally biased region" description="Polar residues" evidence="1">
    <location>
        <begin position="250"/>
        <end position="264"/>
    </location>
</feature>
<feature type="compositionally biased region" description="Basic and acidic residues" evidence="1">
    <location>
        <begin position="645"/>
        <end position="664"/>
    </location>
</feature>
<feature type="compositionally biased region" description="Acidic residues" evidence="1">
    <location>
        <begin position="633"/>
        <end position="644"/>
    </location>
</feature>
<keyword evidence="3" id="KW-1185">Reference proteome</keyword>